<dbReference type="InterPro" id="IPR050282">
    <property type="entry name" value="Cycloisomerase_2"/>
</dbReference>
<dbReference type="PANTHER" id="PTHR30344:SF1">
    <property type="entry name" value="6-PHOSPHOGLUCONOLACTONASE"/>
    <property type="match status" value="1"/>
</dbReference>
<dbReference type="PANTHER" id="PTHR30344">
    <property type="entry name" value="6-PHOSPHOGLUCONOLACTONASE-RELATED"/>
    <property type="match status" value="1"/>
</dbReference>
<dbReference type="OrthoDB" id="9790815at2"/>
<dbReference type="GO" id="GO:0017057">
    <property type="term" value="F:6-phosphogluconolactonase activity"/>
    <property type="evidence" value="ECO:0007669"/>
    <property type="project" value="TreeGrafter"/>
</dbReference>
<reference evidence="2 3" key="1">
    <citation type="submission" date="2016-10" db="EMBL/GenBank/DDBJ databases">
        <authorList>
            <person name="de Groot N.N."/>
        </authorList>
    </citation>
    <scope>NUCLEOTIDE SEQUENCE [LARGE SCALE GENOMIC DNA]</scope>
    <source>
        <strain evidence="2 3">DSM 2784</strain>
    </source>
</reference>
<keyword evidence="2" id="KW-0413">Isomerase</keyword>
<evidence type="ECO:0000313" key="2">
    <source>
        <dbReference type="EMBL" id="SCZ81806.1"/>
    </source>
</evidence>
<dbReference type="InterPro" id="IPR019405">
    <property type="entry name" value="Lactonase_7-beta_prop"/>
</dbReference>
<evidence type="ECO:0000313" key="3">
    <source>
        <dbReference type="Proteomes" id="UP000199208"/>
    </source>
</evidence>
<comment type="similarity">
    <text evidence="1">Belongs to the cycloisomerase 2 family.</text>
</comment>
<dbReference type="GO" id="GO:0016853">
    <property type="term" value="F:isomerase activity"/>
    <property type="evidence" value="ECO:0007669"/>
    <property type="project" value="UniProtKB-KW"/>
</dbReference>
<evidence type="ECO:0000256" key="1">
    <source>
        <dbReference type="ARBA" id="ARBA00005564"/>
    </source>
</evidence>
<dbReference type="RefSeq" id="WP_092592977.1">
    <property type="nucleotide sequence ID" value="NZ_FMWL01000023.1"/>
</dbReference>
<gene>
    <name evidence="2" type="ORF">SAMN03080599_03050</name>
</gene>
<dbReference type="Pfam" id="PF10282">
    <property type="entry name" value="Lactonase"/>
    <property type="match status" value="1"/>
</dbReference>
<protein>
    <submittedName>
        <fullName evidence="2">6-phosphogluconolactonase, cycloisomerase 2 family</fullName>
    </submittedName>
</protein>
<sequence length="354" mass="39532">MKTTAYIGCRTTKERNARGLGLKVYDVNSATGNWTEKQLLSEFENPSYLCFDQNEDYLYCVHGDMTSVSAFKISNESGELSLINTIDTVGKNPVFLTVDKSNQFLYVACLQGGAVYTLRRRDDGGLSEPIHTAKLPGRFEGGVSHAHQCLWDQEMAYLFVPAQGRGIGYSEINVFEAQPDGALEHRYSHRTRELDEARHVAVHPNNRYVYGINEKDNSVVYYSFDSATGRLEPRQILSTLPEWYVGEGQASAVLIHSSGKYLITTNRIHDSLTVFAVDANTGYLKCLSNTSCMGKTPRFATFNPEGNQLIVANEDSDTLQFFQINSNSGELTFTGQTVRTESPVCVIFRRFGSK</sequence>
<proteinExistence type="inferred from homology"/>
<keyword evidence="3" id="KW-1185">Reference proteome</keyword>
<organism evidence="2 3">
    <name type="scientific">Acidaminobacter hydrogenoformans DSM 2784</name>
    <dbReference type="NCBI Taxonomy" id="1120920"/>
    <lineage>
        <taxon>Bacteria</taxon>
        <taxon>Bacillati</taxon>
        <taxon>Bacillota</taxon>
        <taxon>Clostridia</taxon>
        <taxon>Peptostreptococcales</taxon>
        <taxon>Acidaminobacteraceae</taxon>
        <taxon>Acidaminobacter</taxon>
    </lineage>
</organism>
<dbReference type="EMBL" id="FMWL01000023">
    <property type="protein sequence ID" value="SCZ81806.1"/>
    <property type="molecule type" value="Genomic_DNA"/>
</dbReference>
<dbReference type="Proteomes" id="UP000199208">
    <property type="component" value="Unassembled WGS sequence"/>
</dbReference>
<dbReference type="InterPro" id="IPR015943">
    <property type="entry name" value="WD40/YVTN_repeat-like_dom_sf"/>
</dbReference>
<dbReference type="InterPro" id="IPR011048">
    <property type="entry name" value="Haem_d1_sf"/>
</dbReference>
<accession>A0A1G5S661</accession>
<dbReference type="Gene3D" id="2.130.10.10">
    <property type="entry name" value="YVTN repeat-like/Quinoprotein amine dehydrogenase"/>
    <property type="match status" value="1"/>
</dbReference>
<dbReference type="SUPFAM" id="SSF51004">
    <property type="entry name" value="C-terminal (heme d1) domain of cytochrome cd1-nitrite reductase"/>
    <property type="match status" value="1"/>
</dbReference>
<dbReference type="STRING" id="1120920.SAMN03080599_03050"/>
<name>A0A1G5S661_9FIRM</name>
<dbReference type="AlphaFoldDB" id="A0A1G5S661"/>